<dbReference type="SFLD" id="SFLDG01067">
    <property type="entry name" value="SPASM/twitch_domain_containing"/>
    <property type="match status" value="1"/>
</dbReference>
<dbReference type="UniPathway" id="UPA00344"/>
<gene>
    <name evidence="12" type="primary">moaA</name>
    <name evidence="14" type="ORF">SAMN04488060_0192</name>
</gene>
<comment type="catalytic activity">
    <reaction evidence="11 12">
        <text>GTP + AH2 + S-adenosyl-L-methionine = (8S)-3',8-cyclo-7,8-dihydroguanosine 5'-triphosphate + 5'-deoxyadenosine + L-methionine + A + H(+)</text>
        <dbReference type="Rhea" id="RHEA:49576"/>
        <dbReference type="ChEBI" id="CHEBI:13193"/>
        <dbReference type="ChEBI" id="CHEBI:15378"/>
        <dbReference type="ChEBI" id="CHEBI:17319"/>
        <dbReference type="ChEBI" id="CHEBI:17499"/>
        <dbReference type="ChEBI" id="CHEBI:37565"/>
        <dbReference type="ChEBI" id="CHEBI:57844"/>
        <dbReference type="ChEBI" id="CHEBI:59789"/>
        <dbReference type="ChEBI" id="CHEBI:131766"/>
        <dbReference type="EC" id="4.1.99.22"/>
    </reaction>
</comment>
<feature type="binding site" evidence="12">
    <location>
        <position position="33"/>
    </location>
    <ligand>
        <name>[4Fe-4S] cluster</name>
        <dbReference type="ChEBI" id="CHEBI:49883"/>
        <label>1</label>
        <note>4Fe-4S-S-AdoMet</note>
    </ligand>
</feature>
<evidence type="ECO:0000256" key="6">
    <source>
        <dbReference type="ARBA" id="ARBA00023004"/>
    </source>
</evidence>
<keyword evidence="10 12" id="KW-0456">Lyase</keyword>
<dbReference type="InterPro" id="IPR013483">
    <property type="entry name" value="MoaA"/>
</dbReference>
<accession>A0A1I5KG11</accession>
<dbReference type="GO" id="GO:0005525">
    <property type="term" value="F:GTP binding"/>
    <property type="evidence" value="ECO:0007669"/>
    <property type="project" value="UniProtKB-UniRule"/>
</dbReference>
<evidence type="ECO:0000256" key="2">
    <source>
        <dbReference type="ARBA" id="ARBA00022485"/>
    </source>
</evidence>
<dbReference type="InterPro" id="IPR013785">
    <property type="entry name" value="Aldolase_TIM"/>
</dbReference>
<dbReference type="PROSITE" id="PS01305">
    <property type="entry name" value="MOAA_NIFB_PQQE"/>
    <property type="match status" value="1"/>
</dbReference>
<feature type="binding site" evidence="12">
    <location>
        <position position="19"/>
    </location>
    <ligand>
        <name>GTP</name>
        <dbReference type="ChEBI" id="CHEBI:37565"/>
    </ligand>
</feature>
<proteinExistence type="inferred from homology"/>
<name>A0A1I5KG11_9SPHN</name>
<dbReference type="Pfam" id="PF04055">
    <property type="entry name" value="Radical_SAM"/>
    <property type="match status" value="1"/>
</dbReference>
<feature type="binding site" evidence="12">
    <location>
        <position position="275"/>
    </location>
    <ligand>
        <name>[4Fe-4S] cluster</name>
        <dbReference type="ChEBI" id="CHEBI:49883"/>
        <label>2</label>
        <note>4Fe-4S-substrate</note>
    </ligand>
</feature>
<feature type="binding site" evidence="12">
    <location>
        <position position="72"/>
    </location>
    <ligand>
        <name>S-adenosyl-L-methionine</name>
        <dbReference type="ChEBI" id="CHEBI:59789"/>
    </ligand>
</feature>
<comment type="similarity">
    <text evidence="12">Belongs to the radical SAM superfamily. MoaA family.</text>
</comment>
<organism evidence="14 15">
    <name type="scientific">Qipengyuania nanhaisediminis</name>
    <dbReference type="NCBI Taxonomy" id="604088"/>
    <lineage>
        <taxon>Bacteria</taxon>
        <taxon>Pseudomonadati</taxon>
        <taxon>Pseudomonadota</taxon>
        <taxon>Alphaproteobacteria</taxon>
        <taxon>Sphingomonadales</taxon>
        <taxon>Erythrobacteraceae</taxon>
        <taxon>Qipengyuania</taxon>
    </lineage>
</organism>
<dbReference type="GO" id="GO:0051539">
    <property type="term" value="F:4 iron, 4 sulfur cluster binding"/>
    <property type="evidence" value="ECO:0007669"/>
    <property type="project" value="UniProtKB-UniRule"/>
</dbReference>
<dbReference type="GO" id="GO:0061799">
    <property type="term" value="F:cyclic pyranopterin monophosphate synthase activity"/>
    <property type="evidence" value="ECO:0007669"/>
    <property type="project" value="TreeGrafter"/>
</dbReference>
<dbReference type="InterPro" id="IPR050105">
    <property type="entry name" value="MoCo_biosynth_MoaA/MoaC"/>
</dbReference>
<evidence type="ECO:0000256" key="5">
    <source>
        <dbReference type="ARBA" id="ARBA00022741"/>
    </source>
</evidence>
<dbReference type="InterPro" id="IPR058240">
    <property type="entry name" value="rSAM_sf"/>
</dbReference>
<feature type="binding site" evidence="12">
    <location>
        <position position="261"/>
    </location>
    <ligand>
        <name>[4Fe-4S] cluster</name>
        <dbReference type="ChEBI" id="CHEBI:49883"/>
        <label>2</label>
        <note>4Fe-4S-substrate</note>
    </ligand>
</feature>
<dbReference type="InterPro" id="IPR000385">
    <property type="entry name" value="MoaA_NifB_PqqE_Fe-S-bd_CS"/>
</dbReference>
<dbReference type="Pfam" id="PF06463">
    <property type="entry name" value="Mob_synth_C"/>
    <property type="match status" value="1"/>
</dbReference>
<evidence type="ECO:0000259" key="13">
    <source>
        <dbReference type="PROSITE" id="PS51918"/>
    </source>
</evidence>
<feature type="binding site" evidence="12">
    <location>
        <position position="30"/>
    </location>
    <ligand>
        <name>[4Fe-4S] cluster</name>
        <dbReference type="ChEBI" id="CHEBI:49883"/>
        <label>1</label>
        <note>4Fe-4S-S-AdoMet</note>
    </ligand>
</feature>
<dbReference type="EC" id="4.1.99.22" evidence="1 12"/>
<keyword evidence="4 12" id="KW-0479">Metal-binding</keyword>
<dbReference type="OrthoDB" id="9763993at2"/>
<keyword evidence="15" id="KW-1185">Reference proteome</keyword>
<evidence type="ECO:0000313" key="15">
    <source>
        <dbReference type="Proteomes" id="UP000199331"/>
    </source>
</evidence>
<keyword evidence="5 12" id="KW-0547">Nucleotide-binding</keyword>
<reference evidence="15" key="1">
    <citation type="submission" date="2016-10" db="EMBL/GenBank/DDBJ databases">
        <authorList>
            <person name="Varghese N."/>
            <person name="Submissions S."/>
        </authorList>
    </citation>
    <scope>NUCLEOTIDE SEQUENCE [LARGE SCALE GENOMIC DNA]</scope>
    <source>
        <strain evidence="15">CGMCC 1.7715</strain>
    </source>
</reference>
<evidence type="ECO:0000256" key="12">
    <source>
        <dbReference type="HAMAP-Rule" id="MF_01225"/>
    </source>
</evidence>
<dbReference type="SMART" id="SM00729">
    <property type="entry name" value="Elp3"/>
    <property type="match status" value="1"/>
</dbReference>
<dbReference type="InterPro" id="IPR007197">
    <property type="entry name" value="rSAM"/>
</dbReference>
<dbReference type="SFLD" id="SFLDS00029">
    <property type="entry name" value="Radical_SAM"/>
    <property type="match status" value="1"/>
</dbReference>
<dbReference type="SFLD" id="SFLDG01386">
    <property type="entry name" value="main_SPASM_domain-containing"/>
    <property type="match status" value="1"/>
</dbReference>
<dbReference type="STRING" id="604088.SAMN04488060_0192"/>
<evidence type="ECO:0000256" key="10">
    <source>
        <dbReference type="ARBA" id="ARBA00023239"/>
    </source>
</evidence>
<dbReference type="InterPro" id="IPR040064">
    <property type="entry name" value="MoaA-like"/>
</dbReference>
<feature type="binding site" evidence="12">
    <location>
        <position position="258"/>
    </location>
    <ligand>
        <name>[4Fe-4S] cluster</name>
        <dbReference type="ChEBI" id="CHEBI:49883"/>
        <label>2</label>
        <note>4Fe-4S-substrate</note>
    </ligand>
</feature>
<keyword evidence="2 12" id="KW-0004">4Fe-4S</keyword>
<dbReference type="GO" id="GO:1904047">
    <property type="term" value="F:S-adenosyl-L-methionine binding"/>
    <property type="evidence" value="ECO:0007669"/>
    <property type="project" value="UniProtKB-UniRule"/>
</dbReference>
<dbReference type="HAMAP" id="MF_01225_B">
    <property type="entry name" value="MoaA_B"/>
    <property type="match status" value="1"/>
</dbReference>
<evidence type="ECO:0000256" key="7">
    <source>
        <dbReference type="ARBA" id="ARBA00023014"/>
    </source>
</evidence>
<sequence length="331" mass="36159">MHDAAPLIDGFGRRIDYVRMSVTDRCNLRCTYCMAEDMQFLPRRDLLTLEELAGLARHLVARGVKRIRLTGGEPLVRRGFLDLARELGALRADGLEELTLTTNGVLLSQMAEQLFDAGIRRINVSLDTLAPSRFATITRGGDVARVIEGIDAARAAGIAVKINMVAMRGVNDTEFVSMARWCGERGCDLSLIETMPLGEVEGERADNYLPLTHARAALERELTLMPTTYQTGGPSRYFEVAGTGRRIGFITPLSENFCSSCNRIRIAATGTVYGCLGHDQKVELRDIMREGGEGALDAAMDALLAGKPRRHDFDIAADTPATSRHMSVTGG</sequence>
<evidence type="ECO:0000256" key="3">
    <source>
        <dbReference type="ARBA" id="ARBA00022691"/>
    </source>
</evidence>
<feature type="binding site" evidence="12">
    <location>
        <position position="26"/>
    </location>
    <ligand>
        <name>[4Fe-4S] cluster</name>
        <dbReference type="ChEBI" id="CHEBI:49883"/>
        <label>1</label>
        <note>4Fe-4S-S-AdoMet</note>
    </ligand>
</feature>
<keyword evidence="9 12" id="KW-0501">Molybdenum cofactor biosynthesis</keyword>
<dbReference type="Gene3D" id="3.20.20.70">
    <property type="entry name" value="Aldolase class I"/>
    <property type="match status" value="1"/>
</dbReference>
<comment type="pathway">
    <text evidence="12">Cofactor biosynthesis; molybdopterin biosynthesis.</text>
</comment>
<feature type="binding site" evidence="12">
    <location>
        <position position="125"/>
    </location>
    <ligand>
        <name>S-adenosyl-L-methionine</name>
        <dbReference type="ChEBI" id="CHEBI:59789"/>
    </ligand>
</feature>
<dbReference type="CDD" id="cd01335">
    <property type="entry name" value="Radical_SAM"/>
    <property type="match status" value="1"/>
</dbReference>
<protein>
    <recommendedName>
        <fullName evidence="1 12">GTP 3',8-cyclase</fullName>
        <ecNumber evidence="1 12">4.1.99.22</ecNumber>
    </recommendedName>
    <alternativeName>
        <fullName evidence="12">Molybdenum cofactor biosynthesis protein A</fullName>
    </alternativeName>
</protein>
<evidence type="ECO:0000256" key="8">
    <source>
        <dbReference type="ARBA" id="ARBA00023134"/>
    </source>
</evidence>
<comment type="function">
    <text evidence="12">Catalyzes the cyclization of GTP to (8S)-3',8-cyclo-7,8-dihydroguanosine 5'-triphosphate.</text>
</comment>
<keyword evidence="8 12" id="KW-0342">GTP-binding</keyword>
<dbReference type="EMBL" id="FOWZ01000001">
    <property type="protein sequence ID" value="SFO83959.1"/>
    <property type="molecule type" value="Genomic_DNA"/>
</dbReference>
<dbReference type="Proteomes" id="UP000199331">
    <property type="component" value="Unassembled WGS sequence"/>
</dbReference>
<dbReference type="SUPFAM" id="SSF102114">
    <property type="entry name" value="Radical SAM enzymes"/>
    <property type="match status" value="1"/>
</dbReference>
<comment type="cofactor">
    <cofactor evidence="12">
        <name>[4Fe-4S] cluster</name>
        <dbReference type="ChEBI" id="CHEBI:49883"/>
    </cofactor>
    <text evidence="12">Binds 2 [4Fe-4S] clusters. Binds 1 [4Fe-4S] cluster coordinated with 3 cysteines and an exchangeable S-adenosyl-L-methionine and 1 [4Fe-4S] cluster coordinated with 3 cysteines and the GTP-derived substrate.</text>
</comment>
<dbReference type="GO" id="GO:0046872">
    <property type="term" value="F:metal ion binding"/>
    <property type="evidence" value="ECO:0007669"/>
    <property type="project" value="UniProtKB-KW"/>
</dbReference>
<dbReference type="PANTHER" id="PTHR22960">
    <property type="entry name" value="MOLYBDOPTERIN COFACTOR SYNTHESIS PROTEIN A"/>
    <property type="match status" value="1"/>
</dbReference>
<dbReference type="SFLD" id="SFLDG01383">
    <property type="entry name" value="cyclic_pyranopterin_phosphate"/>
    <property type="match status" value="1"/>
</dbReference>
<dbReference type="CDD" id="cd21117">
    <property type="entry name" value="Twitch_MoaA"/>
    <property type="match status" value="1"/>
</dbReference>
<feature type="binding site" evidence="12">
    <location>
        <begin position="263"/>
        <end position="265"/>
    </location>
    <ligand>
        <name>GTP</name>
        <dbReference type="ChEBI" id="CHEBI:37565"/>
    </ligand>
</feature>
<evidence type="ECO:0000256" key="1">
    <source>
        <dbReference type="ARBA" id="ARBA00012167"/>
    </source>
</evidence>
<dbReference type="NCBIfam" id="TIGR02666">
    <property type="entry name" value="moaA"/>
    <property type="match status" value="1"/>
</dbReference>
<evidence type="ECO:0000256" key="9">
    <source>
        <dbReference type="ARBA" id="ARBA00023150"/>
    </source>
</evidence>
<evidence type="ECO:0000313" key="14">
    <source>
        <dbReference type="EMBL" id="SFO83959.1"/>
    </source>
</evidence>
<keyword evidence="6 12" id="KW-0408">Iron</keyword>
<dbReference type="AlphaFoldDB" id="A0A1I5KG11"/>
<feature type="binding site" evidence="12">
    <location>
        <position position="68"/>
    </location>
    <ligand>
        <name>GTP</name>
        <dbReference type="ChEBI" id="CHEBI:37565"/>
    </ligand>
</feature>
<keyword evidence="3 12" id="KW-0949">S-adenosyl-L-methionine</keyword>
<evidence type="ECO:0000256" key="11">
    <source>
        <dbReference type="ARBA" id="ARBA00048697"/>
    </source>
</evidence>
<dbReference type="GO" id="GO:0006777">
    <property type="term" value="P:Mo-molybdopterin cofactor biosynthetic process"/>
    <property type="evidence" value="ECO:0007669"/>
    <property type="project" value="UniProtKB-UniRule"/>
</dbReference>
<feature type="binding site" evidence="12">
    <location>
        <position position="32"/>
    </location>
    <ligand>
        <name>S-adenosyl-L-methionine</name>
        <dbReference type="ChEBI" id="CHEBI:59789"/>
    </ligand>
</feature>
<dbReference type="RefSeq" id="WP_090476480.1">
    <property type="nucleotide sequence ID" value="NZ_FOWZ01000001.1"/>
</dbReference>
<dbReference type="InterPro" id="IPR006638">
    <property type="entry name" value="Elp3/MiaA/NifB-like_rSAM"/>
</dbReference>
<feature type="binding site" evidence="12">
    <location>
        <position position="101"/>
    </location>
    <ligand>
        <name>GTP</name>
        <dbReference type="ChEBI" id="CHEBI:37565"/>
    </ligand>
</feature>
<dbReference type="InterPro" id="IPR010505">
    <property type="entry name" value="MoaA_twitch"/>
</dbReference>
<dbReference type="PANTHER" id="PTHR22960:SF0">
    <property type="entry name" value="MOLYBDENUM COFACTOR BIOSYNTHESIS PROTEIN 1"/>
    <property type="match status" value="1"/>
</dbReference>
<comment type="subunit">
    <text evidence="12">Monomer and homodimer.</text>
</comment>
<evidence type="ECO:0000256" key="4">
    <source>
        <dbReference type="ARBA" id="ARBA00022723"/>
    </source>
</evidence>
<dbReference type="PROSITE" id="PS51918">
    <property type="entry name" value="RADICAL_SAM"/>
    <property type="match status" value="1"/>
</dbReference>
<dbReference type="GO" id="GO:0061798">
    <property type="term" value="F:GTP 3',8'-cyclase activity"/>
    <property type="evidence" value="ECO:0007669"/>
    <property type="project" value="UniProtKB-UniRule"/>
</dbReference>
<feature type="binding site" evidence="12">
    <location>
        <position position="195"/>
    </location>
    <ligand>
        <name>S-adenosyl-L-methionine</name>
        <dbReference type="ChEBI" id="CHEBI:59789"/>
    </ligand>
</feature>
<feature type="binding site" evidence="12">
    <location>
        <position position="161"/>
    </location>
    <ligand>
        <name>GTP</name>
        <dbReference type="ChEBI" id="CHEBI:37565"/>
    </ligand>
</feature>
<keyword evidence="7 12" id="KW-0411">Iron-sulfur</keyword>
<feature type="domain" description="Radical SAM core" evidence="13">
    <location>
        <begin position="10"/>
        <end position="234"/>
    </location>
</feature>